<sequence length="134" mass="15766">MEKMGTEERDEIQKGTDFRRTFYGLFLKLSQNDMCKLLRCLVPRRSKLLAERVGQLKVQTAVKREIQTMFPSLSKLGWRQCKSQFRIDVKRYFVEWASGMNAINNSVSRFVGECQGQQRGALEYFIPLIHLKRK</sequence>
<protein>
    <submittedName>
        <fullName evidence="1">Uncharacterized protein</fullName>
    </submittedName>
</protein>
<name>A0ABD2CXC8_VESMC</name>
<reference evidence="1 2" key="1">
    <citation type="journal article" date="2024" name="Ann. Entomol. Soc. Am.">
        <title>Genomic analyses of the southern and eastern yellowjacket wasps (Hymenoptera: Vespidae) reveal evolutionary signatures of social life.</title>
        <authorList>
            <person name="Catto M.A."/>
            <person name="Caine P.B."/>
            <person name="Orr S.E."/>
            <person name="Hunt B.G."/>
            <person name="Goodisman M.A.D."/>
        </authorList>
    </citation>
    <scope>NUCLEOTIDE SEQUENCE [LARGE SCALE GENOMIC DNA]</scope>
    <source>
        <strain evidence="1">232</strain>
        <tissue evidence="1">Head and thorax</tissue>
    </source>
</reference>
<dbReference type="EMBL" id="JAYRBN010000026">
    <property type="protein sequence ID" value="KAL2749760.1"/>
    <property type="molecule type" value="Genomic_DNA"/>
</dbReference>
<gene>
    <name evidence="1" type="ORF">V1477_001831</name>
</gene>
<accession>A0ABD2CXC8</accession>
<dbReference type="AlphaFoldDB" id="A0ABD2CXC8"/>
<evidence type="ECO:0000313" key="1">
    <source>
        <dbReference type="EMBL" id="KAL2749760.1"/>
    </source>
</evidence>
<comment type="caution">
    <text evidence="1">The sequence shown here is derived from an EMBL/GenBank/DDBJ whole genome shotgun (WGS) entry which is preliminary data.</text>
</comment>
<dbReference type="Proteomes" id="UP001607303">
    <property type="component" value="Unassembled WGS sequence"/>
</dbReference>
<evidence type="ECO:0000313" key="2">
    <source>
        <dbReference type="Proteomes" id="UP001607303"/>
    </source>
</evidence>
<organism evidence="1 2">
    <name type="scientific">Vespula maculifrons</name>
    <name type="common">Eastern yellow jacket</name>
    <name type="synonym">Wasp</name>
    <dbReference type="NCBI Taxonomy" id="7453"/>
    <lineage>
        <taxon>Eukaryota</taxon>
        <taxon>Metazoa</taxon>
        <taxon>Ecdysozoa</taxon>
        <taxon>Arthropoda</taxon>
        <taxon>Hexapoda</taxon>
        <taxon>Insecta</taxon>
        <taxon>Pterygota</taxon>
        <taxon>Neoptera</taxon>
        <taxon>Endopterygota</taxon>
        <taxon>Hymenoptera</taxon>
        <taxon>Apocrita</taxon>
        <taxon>Aculeata</taxon>
        <taxon>Vespoidea</taxon>
        <taxon>Vespidae</taxon>
        <taxon>Vespinae</taxon>
        <taxon>Vespula</taxon>
    </lineage>
</organism>
<keyword evidence="2" id="KW-1185">Reference proteome</keyword>
<proteinExistence type="predicted"/>